<comment type="caution">
    <text evidence="1">The sequence shown here is derived from an EMBL/GenBank/DDBJ whole genome shotgun (WGS) entry which is preliminary data.</text>
</comment>
<keyword evidence="2" id="KW-1185">Reference proteome</keyword>
<protein>
    <submittedName>
        <fullName evidence="1">Uncharacterized protein</fullName>
    </submittedName>
</protein>
<accession>A0A9P0LVN0</accession>
<evidence type="ECO:0000313" key="2">
    <source>
        <dbReference type="Proteomes" id="UP001152888"/>
    </source>
</evidence>
<gene>
    <name evidence="1" type="ORF">ACAOBT_LOCUS27462</name>
</gene>
<proteinExistence type="predicted"/>
<dbReference type="AlphaFoldDB" id="A0A9P0LVN0"/>
<dbReference type="Proteomes" id="UP001152888">
    <property type="component" value="Unassembled WGS sequence"/>
</dbReference>
<name>A0A9P0LVN0_ACAOB</name>
<organism evidence="1 2">
    <name type="scientific">Acanthoscelides obtectus</name>
    <name type="common">Bean weevil</name>
    <name type="synonym">Bruchus obtectus</name>
    <dbReference type="NCBI Taxonomy" id="200917"/>
    <lineage>
        <taxon>Eukaryota</taxon>
        <taxon>Metazoa</taxon>
        <taxon>Ecdysozoa</taxon>
        <taxon>Arthropoda</taxon>
        <taxon>Hexapoda</taxon>
        <taxon>Insecta</taxon>
        <taxon>Pterygota</taxon>
        <taxon>Neoptera</taxon>
        <taxon>Endopterygota</taxon>
        <taxon>Coleoptera</taxon>
        <taxon>Polyphaga</taxon>
        <taxon>Cucujiformia</taxon>
        <taxon>Chrysomeloidea</taxon>
        <taxon>Chrysomelidae</taxon>
        <taxon>Bruchinae</taxon>
        <taxon>Bruchini</taxon>
        <taxon>Acanthoscelides</taxon>
    </lineage>
</organism>
<evidence type="ECO:0000313" key="1">
    <source>
        <dbReference type="EMBL" id="CAH2003522.1"/>
    </source>
</evidence>
<sequence length="67" mass="7745">MVPKEREVPSARKESIIEYLGMQYANITRIVADIGNTTKWIPDSVVEMQKTYLYAVQMTTRLHNLDS</sequence>
<reference evidence="1" key="1">
    <citation type="submission" date="2022-03" db="EMBL/GenBank/DDBJ databases">
        <authorList>
            <person name="Sayadi A."/>
        </authorList>
    </citation>
    <scope>NUCLEOTIDE SEQUENCE</scope>
</reference>
<dbReference type="EMBL" id="CAKOFQ010007545">
    <property type="protein sequence ID" value="CAH2003522.1"/>
    <property type="molecule type" value="Genomic_DNA"/>
</dbReference>